<dbReference type="EMBL" id="JAAVJL010000001">
    <property type="protein sequence ID" value="NMF57038.1"/>
    <property type="molecule type" value="Genomic_DNA"/>
</dbReference>
<reference evidence="2 3" key="1">
    <citation type="submission" date="2020-03" db="EMBL/GenBank/DDBJ databases">
        <title>Draft Genome Sequence of 2-Methylisoborneol Producing Pseudanabaena yagii Strain GIHE-NHR1 Isolated from North Han River in South Korea.</title>
        <authorList>
            <person name="Jeong J."/>
        </authorList>
    </citation>
    <scope>NUCLEOTIDE SEQUENCE [LARGE SCALE GENOMIC DNA]</scope>
    <source>
        <strain evidence="2 3">GIHE-NHR1</strain>
    </source>
</reference>
<feature type="transmembrane region" description="Helical" evidence="1">
    <location>
        <begin position="93"/>
        <end position="118"/>
    </location>
</feature>
<feature type="transmembrane region" description="Helical" evidence="1">
    <location>
        <begin position="54"/>
        <end position="72"/>
    </location>
</feature>
<accession>A0ABX1LLN5</accession>
<name>A0ABX1LLN5_9CYAN</name>
<proteinExistence type="predicted"/>
<evidence type="ECO:0000256" key="1">
    <source>
        <dbReference type="SAM" id="Phobius"/>
    </source>
</evidence>
<dbReference type="RefSeq" id="WP_169362117.1">
    <property type="nucleotide sequence ID" value="NZ_JAAVJL010000001.1"/>
</dbReference>
<gene>
    <name evidence="2" type="ORF">HC246_03170</name>
</gene>
<evidence type="ECO:0000313" key="2">
    <source>
        <dbReference type="EMBL" id="NMF57038.1"/>
    </source>
</evidence>
<keyword evidence="1" id="KW-1133">Transmembrane helix</keyword>
<sequence length="138" mass="15996">MTKIKRNYNDRDANYYMHQIPDQILDKLNEQEREGIKSVIQSAIPRPSPKIIDLRFIVDLIFLRYFVVLLIGRDMRKQQRQYQVNGITKVANIVMAVVLIIAMSLLISSVTILIIYLIKSSLGIDLFPGHITNVLFHK</sequence>
<evidence type="ECO:0000313" key="3">
    <source>
        <dbReference type="Proteomes" id="UP000738376"/>
    </source>
</evidence>
<protein>
    <submittedName>
        <fullName evidence="2">Uncharacterized protein</fullName>
    </submittedName>
</protein>
<keyword evidence="1" id="KW-0472">Membrane</keyword>
<comment type="caution">
    <text evidence="2">The sequence shown here is derived from an EMBL/GenBank/DDBJ whole genome shotgun (WGS) entry which is preliminary data.</text>
</comment>
<keyword evidence="1" id="KW-0812">Transmembrane</keyword>
<organism evidence="2 3">
    <name type="scientific">Pseudanabaena yagii GIHE-NHR1</name>
    <dbReference type="NCBI Taxonomy" id="2722753"/>
    <lineage>
        <taxon>Bacteria</taxon>
        <taxon>Bacillati</taxon>
        <taxon>Cyanobacteriota</taxon>
        <taxon>Cyanophyceae</taxon>
        <taxon>Pseudanabaenales</taxon>
        <taxon>Pseudanabaenaceae</taxon>
        <taxon>Pseudanabaena</taxon>
        <taxon>Pseudanabaena yagii</taxon>
    </lineage>
</organism>
<keyword evidence="3" id="KW-1185">Reference proteome</keyword>
<dbReference type="Proteomes" id="UP000738376">
    <property type="component" value="Unassembled WGS sequence"/>
</dbReference>